<gene>
    <name evidence="6" type="ORF">ACEG43_16315</name>
</gene>
<dbReference type="Gene3D" id="1.10.10.60">
    <property type="entry name" value="Homeodomain-like"/>
    <property type="match status" value="2"/>
</dbReference>
<comment type="caution">
    <text evidence="6">The sequence shown here is derived from an EMBL/GenBank/DDBJ whole genome shotgun (WGS) entry which is preliminary data.</text>
</comment>
<dbReference type="InterPro" id="IPR003313">
    <property type="entry name" value="AraC-bd"/>
</dbReference>
<dbReference type="PROSITE" id="PS01124">
    <property type="entry name" value="HTH_ARAC_FAMILY_2"/>
    <property type="match status" value="1"/>
</dbReference>
<dbReference type="InterPro" id="IPR050204">
    <property type="entry name" value="AraC_XylS_family_regulators"/>
</dbReference>
<dbReference type="EMBL" id="JBGOSP010000007">
    <property type="protein sequence ID" value="MFA3837719.1"/>
    <property type="molecule type" value="Genomic_DNA"/>
</dbReference>
<dbReference type="InterPro" id="IPR020449">
    <property type="entry name" value="Tscrpt_reg_AraC-type_HTH"/>
</dbReference>
<keyword evidence="1" id="KW-0805">Transcription regulation</keyword>
<feature type="compositionally biased region" description="Low complexity" evidence="4">
    <location>
        <begin position="281"/>
        <end position="294"/>
    </location>
</feature>
<dbReference type="SUPFAM" id="SSF51215">
    <property type="entry name" value="Regulatory protein AraC"/>
    <property type="match status" value="1"/>
</dbReference>
<dbReference type="SMART" id="SM00342">
    <property type="entry name" value="HTH_ARAC"/>
    <property type="match status" value="1"/>
</dbReference>
<feature type="domain" description="HTH araC/xylS-type" evidence="5">
    <location>
        <begin position="171"/>
        <end position="269"/>
    </location>
</feature>
<dbReference type="Pfam" id="PF12833">
    <property type="entry name" value="HTH_18"/>
    <property type="match status" value="1"/>
</dbReference>
<dbReference type="InterPro" id="IPR009057">
    <property type="entry name" value="Homeodomain-like_sf"/>
</dbReference>
<name>A0ABV4SKJ3_9ACTN</name>
<dbReference type="SUPFAM" id="SSF46689">
    <property type="entry name" value="Homeodomain-like"/>
    <property type="match status" value="1"/>
</dbReference>
<evidence type="ECO:0000313" key="7">
    <source>
        <dbReference type="Proteomes" id="UP001571476"/>
    </source>
</evidence>
<dbReference type="PANTHER" id="PTHR46796">
    <property type="entry name" value="HTH-TYPE TRANSCRIPTIONAL ACTIVATOR RHAS-RELATED"/>
    <property type="match status" value="1"/>
</dbReference>
<keyword evidence="2" id="KW-0238">DNA-binding</keyword>
<dbReference type="InterPro" id="IPR037923">
    <property type="entry name" value="HTH-like"/>
</dbReference>
<organism evidence="6 7">
    <name type="scientific">Streptomyces aureus</name>
    <dbReference type="NCBI Taxonomy" id="193461"/>
    <lineage>
        <taxon>Bacteria</taxon>
        <taxon>Bacillati</taxon>
        <taxon>Actinomycetota</taxon>
        <taxon>Actinomycetes</taxon>
        <taxon>Kitasatosporales</taxon>
        <taxon>Streptomycetaceae</taxon>
        <taxon>Streptomyces</taxon>
    </lineage>
</organism>
<evidence type="ECO:0000313" key="6">
    <source>
        <dbReference type="EMBL" id="MFA3837719.1"/>
    </source>
</evidence>
<evidence type="ECO:0000256" key="4">
    <source>
        <dbReference type="SAM" id="MobiDB-lite"/>
    </source>
</evidence>
<evidence type="ECO:0000259" key="5">
    <source>
        <dbReference type="PROSITE" id="PS01124"/>
    </source>
</evidence>
<keyword evidence="3" id="KW-0804">Transcription</keyword>
<keyword evidence="7" id="KW-1185">Reference proteome</keyword>
<sequence>MVHYSWMRFLTPDALHQDLGLVCLGAGVQRGPLPVVGPRTLDRHVAVVVTAGSGWFRRAGDPPQRVVAPALLWLTPGTPHHYGPEPDTGWDETFVAFTGAATGTYTRAGYITPRHPVVPLKGTEAISKVVARIVRALRPANPLADIEAAVAVHELLLVLRTARDDSGAADRPVLEALARDAFLPMSVDEHAARLGMTPAGLRAVVRRASGRGPKEYLLSVRLGRAQELLAGTDLPTTTVARMVGFDDPAYFSRLFSRKLGMPPSQFRRLETRTAALTEVTSDVPSPSSQDPSCSRADAADSPGRPGAAG</sequence>
<dbReference type="PRINTS" id="PR00032">
    <property type="entry name" value="HTHARAC"/>
</dbReference>
<dbReference type="InterPro" id="IPR018060">
    <property type="entry name" value="HTH_AraC"/>
</dbReference>
<protein>
    <submittedName>
        <fullName evidence="6">Helix-turn-helix domain-containing protein</fullName>
    </submittedName>
</protein>
<dbReference type="RefSeq" id="WP_372563065.1">
    <property type="nucleotide sequence ID" value="NZ_JBGOSP010000007.1"/>
</dbReference>
<proteinExistence type="predicted"/>
<feature type="region of interest" description="Disordered" evidence="4">
    <location>
        <begin position="277"/>
        <end position="309"/>
    </location>
</feature>
<dbReference type="Pfam" id="PF02311">
    <property type="entry name" value="AraC_binding"/>
    <property type="match status" value="1"/>
</dbReference>
<dbReference type="Gene3D" id="2.60.120.280">
    <property type="entry name" value="Regulatory protein AraC"/>
    <property type="match status" value="1"/>
</dbReference>
<evidence type="ECO:0000256" key="3">
    <source>
        <dbReference type="ARBA" id="ARBA00023163"/>
    </source>
</evidence>
<evidence type="ECO:0000256" key="1">
    <source>
        <dbReference type="ARBA" id="ARBA00023015"/>
    </source>
</evidence>
<accession>A0ABV4SKJ3</accession>
<dbReference type="Proteomes" id="UP001571476">
    <property type="component" value="Unassembled WGS sequence"/>
</dbReference>
<reference evidence="6 7" key="1">
    <citation type="submission" date="2024-08" db="EMBL/GenBank/DDBJ databases">
        <title>Genome sequence of Streptomyces aureus CACIA-1.46HGO.</title>
        <authorList>
            <person name="Evangelista-Martinez Z."/>
        </authorList>
    </citation>
    <scope>NUCLEOTIDE SEQUENCE [LARGE SCALE GENOMIC DNA]</scope>
    <source>
        <strain evidence="6 7">CACIA-1.46HGO</strain>
    </source>
</reference>
<evidence type="ECO:0000256" key="2">
    <source>
        <dbReference type="ARBA" id="ARBA00023125"/>
    </source>
</evidence>